<dbReference type="PANTHER" id="PTHR19229:SF250">
    <property type="entry name" value="ABC TRANSPORTER DOMAIN-CONTAINING PROTEIN-RELATED"/>
    <property type="match status" value="1"/>
</dbReference>
<dbReference type="FunFam" id="3.40.50.300:FF:000436">
    <property type="entry name" value="ATP binding cassette subfamily A member 9"/>
    <property type="match status" value="1"/>
</dbReference>
<evidence type="ECO:0000256" key="3">
    <source>
        <dbReference type="ARBA" id="ARBA00022741"/>
    </source>
</evidence>
<dbReference type="GO" id="GO:0016020">
    <property type="term" value="C:membrane"/>
    <property type="evidence" value="ECO:0007669"/>
    <property type="project" value="UniProtKB-SubCell"/>
</dbReference>
<dbReference type="PROSITE" id="PS00211">
    <property type="entry name" value="ABC_TRANSPORTER_1"/>
    <property type="match status" value="1"/>
</dbReference>
<feature type="transmembrane region" description="Helical" evidence="7">
    <location>
        <begin position="20"/>
        <end position="40"/>
    </location>
</feature>
<dbReference type="GO" id="GO:0140359">
    <property type="term" value="F:ABC-type transporter activity"/>
    <property type="evidence" value="ECO:0007669"/>
    <property type="project" value="InterPro"/>
</dbReference>
<dbReference type="Pfam" id="PF12698">
    <property type="entry name" value="ABC2_membrane_3"/>
    <property type="match status" value="2"/>
</dbReference>
<dbReference type="Gene3D" id="3.40.50.300">
    <property type="entry name" value="P-loop containing nucleotide triphosphate hydrolases"/>
    <property type="match status" value="2"/>
</dbReference>
<dbReference type="GO" id="GO:0005524">
    <property type="term" value="F:ATP binding"/>
    <property type="evidence" value="ECO:0007669"/>
    <property type="project" value="UniProtKB-KW"/>
</dbReference>
<keyword evidence="4" id="KW-0067">ATP-binding</keyword>
<proteinExistence type="predicted"/>
<accession>A0AAV1KRL5</accession>
<keyword evidence="10" id="KW-1185">Reference proteome</keyword>
<evidence type="ECO:0000313" key="10">
    <source>
        <dbReference type="Proteomes" id="UP001314205"/>
    </source>
</evidence>
<evidence type="ECO:0000256" key="7">
    <source>
        <dbReference type="SAM" id="Phobius"/>
    </source>
</evidence>
<organism evidence="9 10">
    <name type="scientific">Parnassius mnemosyne</name>
    <name type="common">clouded apollo</name>
    <dbReference type="NCBI Taxonomy" id="213953"/>
    <lineage>
        <taxon>Eukaryota</taxon>
        <taxon>Metazoa</taxon>
        <taxon>Ecdysozoa</taxon>
        <taxon>Arthropoda</taxon>
        <taxon>Hexapoda</taxon>
        <taxon>Insecta</taxon>
        <taxon>Pterygota</taxon>
        <taxon>Neoptera</taxon>
        <taxon>Endopterygota</taxon>
        <taxon>Lepidoptera</taxon>
        <taxon>Glossata</taxon>
        <taxon>Ditrysia</taxon>
        <taxon>Papilionoidea</taxon>
        <taxon>Papilionidae</taxon>
        <taxon>Parnassiinae</taxon>
        <taxon>Parnassini</taxon>
        <taxon>Parnassius</taxon>
        <taxon>Driopa</taxon>
    </lineage>
</organism>
<dbReference type="SUPFAM" id="SSF52540">
    <property type="entry name" value="P-loop containing nucleoside triphosphate hydrolases"/>
    <property type="match status" value="2"/>
</dbReference>
<dbReference type="InterPro" id="IPR056264">
    <property type="entry name" value="R2_ABCA1-4-like"/>
</dbReference>
<dbReference type="InterPro" id="IPR003593">
    <property type="entry name" value="AAA+_ATPase"/>
</dbReference>
<feature type="transmembrane region" description="Helical" evidence="7">
    <location>
        <begin position="225"/>
        <end position="248"/>
    </location>
</feature>
<feature type="transmembrane region" description="Helical" evidence="7">
    <location>
        <begin position="311"/>
        <end position="335"/>
    </location>
</feature>
<keyword evidence="3" id="KW-0547">Nucleotide-binding</keyword>
<feature type="transmembrane region" description="Helical" evidence="7">
    <location>
        <begin position="1106"/>
        <end position="1132"/>
    </location>
</feature>
<comment type="subcellular location">
    <subcellularLocation>
        <location evidence="1">Membrane</location>
        <topology evidence="1">Multi-pass membrane protein</topology>
    </subcellularLocation>
</comment>
<evidence type="ECO:0000256" key="2">
    <source>
        <dbReference type="ARBA" id="ARBA00022692"/>
    </source>
</evidence>
<evidence type="ECO:0000313" key="9">
    <source>
        <dbReference type="EMBL" id="CAK1584899.1"/>
    </source>
</evidence>
<dbReference type="GO" id="GO:0016887">
    <property type="term" value="F:ATP hydrolysis activity"/>
    <property type="evidence" value="ECO:0007669"/>
    <property type="project" value="InterPro"/>
</dbReference>
<keyword evidence="2 7" id="KW-0812">Transmembrane</keyword>
<keyword evidence="5 7" id="KW-1133">Transmembrane helix</keyword>
<evidence type="ECO:0000256" key="6">
    <source>
        <dbReference type="ARBA" id="ARBA00023136"/>
    </source>
</evidence>
<dbReference type="InterPro" id="IPR013525">
    <property type="entry name" value="ABC2_TM"/>
</dbReference>
<feature type="transmembrane region" description="Helical" evidence="7">
    <location>
        <begin position="276"/>
        <end position="299"/>
    </location>
</feature>
<name>A0AAV1KRL5_9NEOP</name>
<comment type="caution">
    <text evidence="9">The sequence shown here is derived from an EMBL/GenBank/DDBJ whole genome shotgun (WGS) entry which is preliminary data.</text>
</comment>
<dbReference type="PROSITE" id="PS50893">
    <property type="entry name" value="ABC_TRANSPORTER_2"/>
    <property type="match status" value="2"/>
</dbReference>
<dbReference type="GO" id="GO:0005319">
    <property type="term" value="F:lipid transporter activity"/>
    <property type="evidence" value="ECO:0007669"/>
    <property type="project" value="TreeGrafter"/>
</dbReference>
<reference evidence="9 10" key="1">
    <citation type="submission" date="2023-11" db="EMBL/GenBank/DDBJ databases">
        <authorList>
            <person name="Hedman E."/>
            <person name="Englund M."/>
            <person name="Stromberg M."/>
            <person name="Nyberg Akerstrom W."/>
            <person name="Nylinder S."/>
            <person name="Jareborg N."/>
            <person name="Kallberg Y."/>
            <person name="Kronander E."/>
        </authorList>
    </citation>
    <scope>NUCLEOTIDE SEQUENCE [LARGE SCALE GENOMIC DNA]</scope>
</reference>
<dbReference type="InterPro" id="IPR017871">
    <property type="entry name" value="ABC_transporter-like_CS"/>
</dbReference>
<feature type="transmembrane region" description="Helical" evidence="7">
    <location>
        <begin position="1066"/>
        <end position="1094"/>
    </location>
</feature>
<dbReference type="InterPro" id="IPR026082">
    <property type="entry name" value="ABCA"/>
</dbReference>
<dbReference type="EMBL" id="CAVLGL010000068">
    <property type="protein sequence ID" value="CAK1584899.1"/>
    <property type="molecule type" value="Genomic_DNA"/>
</dbReference>
<dbReference type="InterPro" id="IPR003439">
    <property type="entry name" value="ABC_transporter-like_ATP-bd"/>
</dbReference>
<keyword evidence="6 7" id="KW-0472">Membrane</keyword>
<evidence type="ECO:0000256" key="4">
    <source>
        <dbReference type="ARBA" id="ARBA00022840"/>
    </source>
</evidence>
<feature type="domain" description="ABC transporter" evidence="8">
    <location>
        <begin position="1316"/>
        <end position="1551"/>
    </location>
</feature>
<feature type="transmembrane region" description="Helical" evidence="7">
    <location>
        <begin position="1024"/>
        <end position="1046"/>
    </location>
</feature>
<feature type="transmembrane region" description="Helical" evidence="7">
    <location>
        <begin position="1138"/>
        <end position="1158"/>
    </location>
</feature>
<dbReference type="CDD" id="cd03263">
    <property type="entry name" value="ABC_subfamily_A"/>
    <property type="match status" value="1"/>
</dbReference>
<dbReference type="Pfam" id="PF00005">
    <property type="entry name" value="ABC_tran"/>
    <property type="match status" value="2"/>
</dbReference>
<dbReference type="Proteomes" id="UP001314205">
    <property type="component" value="Unassembled WGS sequence"/>
</dbReference>
<feature type="transmembrane region" description="Helical" evidence="7">
    <location>
        <begin position="410"/>
        <end position="433"/>
    </location>
</feature>
<evidence type="ECO:0000259" key="8">
    <source>
        <dbReference type="PROSITE" id="PS50893"/>
    </source>
</evidence>
<dbReference type="PANTHER" id="PTHR19229">
    <property type="entry name" value="ATP-BINDING CASSETTE TRANSPORTER SUBFAMILY A ABCA"/>
    <property type="match status" value="1"/>
</dbReference>
<evidence type="ECO:0000256" key="1">
    <source>
        <dbReference type="ARBA" id="ARBA00004141"/>
    </source>
</evidence>
<feature type="transmembrane region" description="Helical" evidence="7">
    <location>
        <begin position="1170"/>
        <end position="1192"/>
    </location>
</feature>
<feature type="domain" description="ABC transporter" evidence="8">
    <location>
        <begin position="492"/>
        <end position="721"/>
    </location>
</feature>
<gene>
    <name evidence="9" type="ORF">PARMNEM_LOCUS6062</name>
</gene>
<dbReference type="InterPro" id="IPR027417">
    <property type="entry name" value="P-loop_NTPase"/>
</dbReference>
<feature type="transmembrane region" description="Helical" evidence="7">
    <location>
        <begin position="1249"/>
        <end position="1270"/>
    </location>
</feature>
<evidence type="ECO:0000256" key="5">
    <source>
        <dbReference type="ARBA" id="ARBA00022989"/>
    </source>
</evidence>
<dbReference type="SMART" id="SM00382">
    <property type="entry name" value="AAA"/>
    <property type="match status" value="2"/>
</dbReference>
<dbReference type="Pfam" id="PF23321">
    <property type="entry name" value="R1_ABCA1"/>
    <property type="match status" value="1"/>
</dbReference>
<protein>
    <recommendedName>
        <fullName evidence="8">ABC transporter domain-containing protein</fullName>
    </recommendedName>
</protein>
<sequence>MKGTLKVLMLKHLLVRVHRFINTTLELLSPVLFFIILYIFKDKINEPKPLHARNELNIYNTEPIPLESVRGPSLIYYMPDTDLTGLLMDRVGDKLGLERLKYFPRYPTSGYYPIANLSDLADSINSMGEHVAVVVFQDNMSGTWPKNLNYTIRIKADFMTHLYNPQDGGVGPHERFGTIYEPFMRLQWAIDTSYLQLLLQDVNINQTVTLQEFPYVNMNEDINQVIVILSGVLAVMCWLSLLLVFVFLMSRLLEERISGIEELIKMSGVSGNTLGISHFLNVVPTGLMYCVVNTALLTASANPLIPSSNPLLIGIILALHFVSVIAMAFACSYFVKNTQYAVTLSLFVYVALWVPSRLAAEHVPRSLRALAGLLPHAPLRAFWEELATLERFGQGLTFSNMATTHGANSFSVLLSMLFFIVQSAVFFLLAWYLSHVNPGPYGQALPWGFIFQRQYWNQKKITPETEFEESEEPITQDPLFFEEAPKNLEAGIKIVNVTKAFPKKLALSNVSLDIYKGEITVLLGHNGAGKTTLMNIITGMISATSGKVYVEGFDNVTQKDKVRKLLGLCPQHNLFFPDLTVLEHIIFFSMLKGTGYRSARAESRELVRQLGLAGKESSRSGQLSGGMKRRLQLACALAGRAQVLVLDEPTSGLDVETRRSLWDLLLSLRGDRCVLLSTHFMEEADALGDRVAALHAGRLRCHATTMHLKRALGTGYRLSFTTIGVPKEEAITKVVKSQVTDASVKEKSLNTITYNLPAKNSSNFPQLFKTLESKRSELAIDSIGVGISTLEEVFLKLCSDIDTTFTQDGVDGGSVEPTYNTVTGVRLYWQQLLVLLKRQVKYLLSKKMSVLILQVIMPILTLGVFTYMSNNPHYDVKRNSVALMDLNMYEDLPERRVLYNINTSDTALRTLTDHYKDVVFEKTDDVVASLLAYGKKDIVEYNKYLVGIELNDTDAKVLFTTRVRHAAPAALSLLREALAARLAPRSLFSGQLGALATYNQPLADPTLDNSLPDQTVQPKDTVMAAMWATVVVFVVLATNINLVSLPCKERRSGARRLHVLAGCGGALHWAATLLAHAALCVLTLLLPALLLAACLDAEATLSQPDLLGTMFVVLLLGSLSFFSFMYLVSFYFGERGSSTVLVGCIIIFGFLTTSMKTVDDIFKGNQDKDFSHYILTLCGYIAPPHTLTIAAMKTVNVARLNAYCTLNKHKCPRLFVPDEGFDTNTCCILDSNPRCYFCIDNYSPGESMLIMFFQFVVYMTLVILTQNGVFNRLADRLFNQRYSPKYKDDADEMVRAEKTYVSQAITLPPNQIQEAMLVDDIHKNYVQLFKKSCNAVKGVSFSVKNGECFGLLGVNGAGKSTTFKMLTAEECPTRGTIFANGQHLKKNRGKYLQSLGYCPQFFGLDDFLSGYDNLALLLTLRGLSAEDVKNAAKSWIEVVGLQASGARRAAGYSGGMARRLAAGAALCTGARVALLDEPTAGVDVSARRRVWAALRRALAARRATLVTSHSMDEMEALCSRIAIMSGGRVRALGSAAALRAAHAQGHAVQLKLRPAPALAHADVTDSAKSDVQRLKSELHQKFNCQLKDEHKTMLHYHINETMRYSDLFTELETLKNSNPIVEDYSVTETTLEEVFLSFAKETHDEADEIAVTTV</sequence>